<reference evidence="1 2" key="1">
    <citation type="submission" date="2018-06" db="EMBL/GenBank/DDBJ databases">
        <authorList>
            <person name="Pothier F. J."/>
        </authorList>
    </citation>
    <scope>NUCLEOTIDE SEQUENCE [LARGE SCALE GENOMIC DNA]</scope>
    <source>
        <strain evidence="1 2">CPBF 424</strain>
    </source>
</reference>
<accession>A0AA46CCC3</accession>
<organism evidence="1 2">
    <name type="scientific">Xanthomonas euroxanthea</name>
    <dbReference type="NCBI Taxonomy" id="2259622"/>
    <lineage>
        <taxon>Bacteria</taxon>
        <taxon>Pseudomonadati</taxon>
        <taxon>Pseudomonadota</taxon>
        <taxon>Gammaproteobacteria</taxon>
        <taxon>Lysobacterales</taxon>
        <taxon>Lysobacteraceae</taxon>
        <taxon>Xanthomonas</taxon>
    </lineage>
</organism>
<comment type="caution">
    <text evidence="1">The sequence shown here is derived from an EMBL/GenBank/DDBJ whole genome shotgun (WGS) entry which is preliminary data.</text>
</comment>
<dbReference type="RefSeq" id="WP_147295484.1">
    <property type="nucleotide sequence ID" value="NZ_LR994544.1"/>
</dbReference>
<sequence length="428" mass="49254">MNICSYCDKKKPATREHIIPSWYYKHERDSEDTGFMERAKGKIVKTELVIRDVCEDCNNNVLSDLDSYGKKLFFESFINYVYKDTKTQLHYNYEQLARWLLKISYNSARSHDSDTEILTQYRRIITGSEPLPDHLMVKILTIAPAAGGIYSVTSATKGANAVSHPDWFRVGVFRVEDFDTMYWAFRHVTINSYSFLLYVPDLSISSRALEELKALQQVVNKEIKLSPALSRAGVIDVPTPEIDSISYNMNHLGNFPFAYGLIKNETIEAAMENKIGLVNYWIDRTDIENKDISNALAFLNDLVSSREVCMGMKERIEISIHGYDDDAREIYEIPEVVTFLKALDEEWPYWMLFQHPNFRWLQILAVCLSEPKNNKAGKVEFNPELISKCMHKWFISLNEICHKHAISLTINKRVSAQANAIMTKGLVG</sequence>
<proteinExistence type="predicted"/>
<keyword evidence="2" id="KW-1185">Reference proteome</keyword>
<evidence type="ECO:0000313" key="1">
    <source>
        <dbReference type="EMBL" id="SUZ30227.1"/>
    </source>
</evidence>
<protein>
    <recommendedName>
        <fullName evidence="3">HNH endonuclease</fullName>
    </recommendedName>
</protein>
<dbReference type="EMBL" id="UIHB01000010">
    <property type="protein sequence ID" value="SUZ30227.1"/>
    <property type="molecule type" value="Genomic_DNA"/>
</dbReference>
<dbReference type="Proteomes" id="UP000254168">
    <property type="component" value="Unassembled WGS sequence"/>
</dbReference>
<name>A0AA46CCC3_9XANT</name>
<dbReference type="AlphaFoldDB" id="A0AA46CCC3"/>
<gene>
    <name evidence="1" type="ORF">CPBF424_40870</name>
</gene>
<evidence type="ECO:0000313" key="2">
    <source>
        <dbReference type="Proteomes" id="UP000254168"/>
    </source>
</evidence>
<evidence type="ECO:0008006" key="3">
    <source>
        <dbReference type="Google" id="ProtNLM"/>
    </source>
</evidence>